<dbReference type="OrthoDB" id="5906076at2"/>
<comment type="caution">
    <text evidence="2">The sequence shown here is derived from an EMBL/GenBank/DDBJ whole genome shotgun (WGS) entry which is preliminary data.</text>
</comment>
<gene>
    <name evidence="2" type="ORF">CWB99_10525</name>
</gene>
<dbReference type="AlphaFoldDB" id="A0A5S3WME8"/>
<reference evidence="2 3" key="1">
    <citation type="submission" date="2018-01" db="EMBL/GenBank/DDBJ databases">
        <authorList>
            <person name="Paulsen S."/>
            <person name="Gram L.K."/>
        </authorList>
    </citation>
    <scope>NUCLEOTIDE SEQUENCE [LARGE SCALE GENOMIC DNA]</scope>
    <source>
        <strain evidence="2 3">S2676</strain>
    </source>
</reference>
<dbReference type="RefSeq" id="WP_138553136.1">
    <property type="nucleotide sequence ID" value="NZ_PNCH01000057.1"/>
</dbReference>
<evidence type="ECO:0000313" key="3">
    <source>
        <dbReference type="Proteomes" id="UP000310249"/>
    </source>
</evidence>
<dbReference type="Proteomes" id="UP000310249">
    <property type="component" value="Unassembled WGS sequence"/>
</dbReference>
<evidence type="ECO:0000256" key="1">
    <source>
        <dbReference type="SAM" id="MobiDB-lite"/>
    </source>
</evidence>
<name>A0A5S3WME8_9GAMM</name>
<reference evidence="3" key="2">
    <citation type="submission" date="2019-06" db="EMBL/GenBank/DDBJ databases">
        <title>Co-occurence of chitin degradation, pigmentation and bioactivity in marine Pseudoalteromonas.</title>
        <authorList>
            <person name="Sonnenschein E.C."/>
            <person name="Bech P.K."/>
        </authorList>
    </citation>
    <scope>NUCLEOTIDE SEQUENCE [LARGE SCALE GENOMIC DNA]</scope>
    <source>
        <strain evidence="3">S2676</strain>
    </source>
</reference>
<dbReference type="PROSITE" id="PS51257">
    <property type="entry name" value="PROKAR_LIPOPROTEIN"/>
    <property type="match status" value="1"/>
</dbReference>
<dbReference type="EMBL" id="PNCI01000020">
    <property type="protein sequence ID" value="TMP28866.1"/>
    <property type="molecule type" value="Genomic_DNA"/>
</dbReference>
<feature type="region of interest" description="Disordered" evidence="1">
    <location>
        <begin position="111"/>
        <end position="141"/>
    </location>
</feature>
<evidence type="ECO:0000313" key="2">
    <source>
        <dbReference type="EMBL" id="TMP28866.1"/>
    </source>
</evidence>
<feature type="region of interest" description="Disordered" evidence="1">
    <location>
        <begin position="24"/>
        <end position="47"/>
    </location>
</feature>
<proteinExistence type="predicted"/>
<feature type="non-terminal residue" evidence="2">
    <location>
        <position position="141"/>
    </location>
</feature>
<accession>A0A5S3WME8</accession>
<protein>
    <submittedName>
        <fullName evidence="2">Uncharacterized protein</fullName>
    </submittedName>
</protein>
<sequence length="141" mass="14689">MNKFKVTPLMIALTAILSGCGGGGGDGDQSLTEQQKQEKAAVSVLDDPSNKSIAELSQATKALISARYKGATTPADLDDELLRKGFTHLFDGSTAGFSDMDMPYLQNHVSSDGSISGTSQCPTSGQVSYQGKVDRQGNGAV</sequence>
<feature type="compositionally biased region" description="Polar residues" evidence="1">
    <location>
        <begin position="111"/>
        <end position="129"/>
    </location>
</feature>
<organism evidence="2 3">
    <name type="scientific">Pseudoalteromonas rubra</name>
    <dbReference type="NCBI Taxonomy" id="43658"/>
    <lineage>
        <taxon>Bacteria</taxon>
        <taxon>Pseudomonadati</taxon>
        <taxon>Pseudomonadota</taxon>
        <taxon>Gammaproteobacteria</taxon>
        <taxon>Alteromonadales</taxon>
        <taxon>Pseudoalteromonadaceae</taxon>
        <taxon>Pseudoalteromonas</taxon>
    </lineage>
</organism>